<dbReference type="RefSeq" id="XP_010262745.1">
    <property type="nucleotide sequence ID" value="XM_010264443.2"/>
</dbReference>
<protein>
    <submittedName>
        <fullName evidence="4">Uncharacterized protein LOC104601191 isoform X2</fullName>
    </submittedName>
</protein>
<dbReference type="PANTHER" id="PTHR31161">
    <property type="entry name" value="PROTEIN GRAVITROPIC IN THE LIGHT 1"/>
    <property type="match status" value="1"/>
</dbReference>
<proteinExistence type="predicted"/>
<evidence type="ECO:0000313" key="4">
    <source>
        <dbReference type="RefSeq" id="XP_010262745.1"/>
    </source>
</evidence>
<dbReference type="GO" id="GO:0009639">
    <property type="term" value="P:response to red or far red light"/>
    <property type="evidence" value="ECO:0007669"/>
    <property type="project" value="InterPro"/>
</dbReference>
<name>A0A1U8A816_NELNU</name>
<dbReference type="Pfam" id="PF24994">
    <property type="entry name" value="GIL1_IRKI_C"/>
    <property type="match status" value="1"/>
</dbReference>
<accession>A0A1U8A816</accession>
<sequence>MILHLNIRLRQKKTERKNTEKKTKDEQILQSIALSRKSMECQTRLPLRSDDKLRTEGIKAKKKSEPAAKASNFSDLIHRAASSCFHRPPNRGRKAGPGLEDRIVYKEGEVETGSEVYTDEDESEAGLRVWEENTELLVSLERMKEMEVLMGEVFETVAALRNAYKSLEEAQCPWDPKKLKMADVVVVAELRRLIRLKEEFQKRLSRAGKGGLLGQVSLQEAIAPYESAMWELKKQVETREREVDNLKEKRRNGGKKGRFHSLQSKRKVSCIHSQVGVAPSVELFEATMRQVKDNYQSFTALLLSLMQSAHWDIAAAVRSIEAATSPNTTSIVKAHHASYALESYVCRKMFYGFDHETFYMDNNVPSFLHPDQFRRDCLAQFQDMKATDPVELLSIFPTCGFGKFCSMKFLSLIHPKMEESLFGHFEQRRVISTGNHPRSEFYEEFLAMAKAVWLLHLLAFALDPAPCHFQATRGAKFHPLYMESVIEFSGRREPRDWIVGFPVTPGFKLGDSSIIKAEVYLVPRT</sequence>
<evidence type="ECO:0000313" key="3">
    <source>
        <dbReference type="Proteomes" id="UP000189703"/>
    </source>
</evidence>
<keyword evidence="3" id="KW-1185">Reference proteome</keyword>
<dbReference type="OrthoDB" id="678887at2759"/>
<evidence type="ECO:0000259" key="2">
    <source>
        <dbReference type="Pfam" id="PF24994"/>
    </source>
</evidence>
<dbReference type="InterPro" id="IPR040225">
    <property type="entry name" value="GIL1-like"/>
</dbReference>
<dbReference type="Pfam" id="PF04859">
    <property type="entry name" value="DUF641"/>
    <property type="match status" value="1"/>
</dbReference>
<evidence type="ECO:0000259" key="1">
    <source>
        <dbReference type="Pfam" id="PF04859"/>
    </source>
</evidence>
<dbReference type="GeneID" id="104601191"/>
<reference evidence="4" key="1">
    <citation type="submission" date="2025-08" db="UniProtKB">
        <authorList>
            <consortium name="RefSeq"/>
        </authorList>
    </citation>
    <scope>IDENTIFICATION</scope>
</reference>
<dbReference type="InterPro" id="IPR006943">
    <property type="entry name" value="DUF641_pln"/>
</dbReference>
<dbReference type="InterPro" id="IPR056813">
    <property type="entry name" value="GIL1_IRKI_C"/>
</dbReference>
<dbReference type="AlphaFoldDB" id="A0A1U8A816"/>
<feature type="domain" description="DUF641" evidence="1">
    <location>
        <begin position="142"/>
        <end position="249"/>
    </location>
</feature>
<organism evidence="3 4">
    <name type="scientific">Nelumbo nucifera</name>
    <name type="common">Sacred lotus</name>
    <dbReference type="NCBI Taxonomy" id="4432"/>
    <lineage>
        <taxon>Eukaryota</taxon>
        <taxon>Viridiplantae</taxon>
        <taxon>Streptophyta</taxon>
        <taxon>Embryophyta</taxon>
        <taxon>Tracheophyta</taxon>
        <taxon>Spermatophyta</taxon>
        <taxon>Magnoliopsida</taxon>
        <taxon>Proteales</taxon>
        <taxon>Nelumbonaceae</taxon>
        <taxon>Nelumbo</taxon>
    </lineage>
</organism>
<dbReference type="Proteomes" id="UP000189703">
    <property type="component" value="Unplaced"/>
</dbReference>
<dbReference type="GO" id="GO:0009959">
    <property type="term" value="P:negative gravitropism"/>
    <property type="evidence" value="ECO:0007669"/>
    <property type="project" value="InterPro"/>
</dbReference>
<feature type="domain" description="GIL1/IRKI C-terminal" evidence="2">
    <location>
        <begin position="469"/>
        <end position="520"/>
    </location>
</feature>
<gene>
    <name evidence="4" type="primary">LOC104601191</name>
</gene>